<evidence type="ECO:0000313" key="9">
    <source>
        <dbReference type="Proteomes" id="UP000419144"/>
    </source>
</evidence>
<dbReference type="GO" id="GO:0005525">
    <property type="term" value="F:GTP binding"/>
    <property type="evidence" value="ECO:0007669"/>
    <property type="project" value="UniProtKB-KW"/>
</dbReference>
<evidence type="ECO:0000313" key="8">
    <source>
        <dbReference type="EMBL" id="GET93078.1"/>
    </source>
</evidence>
<dbReference type="FunFam" id="2.40.30.10:FF:000010">
    <property type="entry name" value="Translation elongation factor 2"/>
    <property type="match status" value="1"/>
</dbReference>
<dbReference type="NCBIfam" id="TIGR00231">
    <property type="entry name" value="small_GTP"/>
    <property type="match status" value="1"/>
</dbReference>
<proteinExistence type="predicted"/>
<evidence type="ECO:0000256" key="1">
    <source>
        <dbReference type="ARBA" id="ARBA00004496"/>
    </source>
</evidence>
<dbReference type="GO" id="GO:0003746">
    <property type="term" value="F:translation elongation factor activity"/>
    <property type="evidence" value="ECO:0007669"/>
    <property type="project" value="UniProtKB-KW"/>
</dbReference>
<dbReference type="SMART" id="SM00889">
    <property type="entry name" value="EFG_IV"/>
    <property type="match status" value="1"/>
</dbReference>
<dbReference type="InterPro" id="IPR009000">
    <property type="entry name" value="Transl_B-barrel_sf"/>
</dbReference>
<evidence type="ECO:0000256" key="2">
    <source>
        <dbReference type="ARBA" id="ARBA00022490"/>
    </source>
</evidence>
<dbReference type="AlphaFoldDB" id="A0A640KUN7"/>
<evidence type="ECO:0000259" key="7">
    <source>
        <dbReference type="PROSITE" id="PS51722"/>
    </source>
</evidence>
<name>A0A640KUN7_LEITA</name>
<dbReference type="InterPro" id="IPR000795">
    <property type="entry name" value="T_Tr_GTP-bd_dom"/>
</dbReference>
<dbReference type="Gene3D" id="3.30.70.870">
    <property type="entry name" value="Elongation Factor G (Translational Gtpase), domain 3"/>
    <property type="match status" value="1"/>
</dbReference>
<gene>
    <name evidence="8" type="ORF">LtaPh_3601651</name>
</gene>
<dbReference type="GO" id="GO:0003924">
    <property type="term" value="F:GTPase activity"/>
    <property type="evidence" value="ECO:0007669"/>
    <property type="project" value="InterPro"/>
</dbReference>
<dbReference type="SUPFAM" id="SSF54980">
    <property type="entry name" value="EF-G C-terminal domain-like"/>
    <property type="match status" value="2"/>
</dbReference>
<dbReference type="FunFam" id="3.30.70.870:FF:000002">
    <property type="entry name" value="Translation elongation factor 2"/>
    <property type="match status" value="1"/>
</dbReference>
<dbReference type="Proteomes" id="UP000419144">
    <property type="component" value="Unassembled WGS sequence"/>
</dbReference>
<protein>
    <submittedName>
        <fullName evidence="8">Elongation factor 2</fullName>
    </submittedName>
</protein>
<evidence type="ECO:0000256" key="4">
    <source>
        <dbReference type="ARBA" id="ARBA00022768"/>
    </source>
</evidence>
<dbReference type="Gene3D" id="3.30.70.240">
    <property type="match status" value="1"/>
</dbReference>
<dbReference type="GO" id="GO:0005829">
    <property type="term" value="C:cytosol"/>
    <property type="evidence" value="ECO:0007669"/>
    <property type="project" value="TreeGrafter"/>
</dbReference>
<dbReference type="SUPFAM" id="SSF52540">
    <property type="entry name" value="P-loop containing nucleoside triphosphate hydrolases"/>
    <property type="match status" value="1"/>
</dbReference>
<dbReference type="InterPro" id="IPR041095">
    <property type="entry name" value="EFG_II"/>
</dbReference>
<dbReference type="Gene3D" id="2.40.30.10">
    <property type="entry name" value="Translation factors"/>
    <property type="match status" value="1"/>
</dbReference>
<dbReference type="VEuPathDB" id="TriTrypDB:LtaPh_3601651"/>
<dbReference type="Pfam" id="PF00679">
    <property type="entry name" value="EFG_C"/>
    <property type="match status" value="1"/>
</dbReference>
<dbReference type="FunFam" id="3.30.230.10:FF:000006">
    <property type="entry name" value="Translation elongation factor 2"/>
    <property type="match status" value="1"/>
</dbReference>
<keyword evidence="9" id="KW-1185">Reference proteome</keyword>
<dbReference type="InterPro" id="IPR020568">
    <property type="entry name" value="Ribosomal_Su5_D2-typ_SF"/>
</dbReference>
<evidence type="ECO:0000256" key="5">
    <source>
        <dbReference type="ARBA" id="ARBA00022917"/>
    </source>
</evidence>
<dbReference type="InterPro" id="IPR005517">
    <property type="entry name" value="Transl_elong_EFG/EF2_IV"/>
</dbReference>
<sequence length="847" mass="94351">MVNFTVDQVRELMDYPDQIRNMSVIAHVDHGKSTLSDSLVGAAGIIKMEEAGDKRIMDTRADEIARGITIKSTAISMHYHVPKEMIGNLDDDKRDFLINLIDSPGHVDFSSEVTAALRVTDGALVVVDCVEGVCVQTETVLRQALTERIRPVVFINKVDRAILELQLDPEEAYQGFVKTLQNVNVVVATYNDPSMGDVQVSPEKGTVAIGSGLQAWAFSLTRFANMYAAKFGVDELKMRERLWGDNFFDAKNKKWIKQETNADGERVRRAFCQFCLDPIYQIFDAVMNEKKDKVDKMLKSLHVTLTAEEREQVPKKLLKTVMMKFLPAAETLLQMIVAHLPSPKKAQSYRAEMLYSGEASPEDKYFMGIKNCDPAAPLMLYISKMVPTADRGRFFAFGRIFSGKVRSGQKVRIMGNNYVYGKKQDLYEDKPVQRSVLMMGRYQEAVEDMPCGNVVGLVGVDKYIVKSATITDDGESPHPLRDMKYSVSPVVRVAVEAKNPSDLPKLVEGLKRLAKSDPLVVCSIEESGEHIVAGAGELHLEICLKDLQEDFMNGAPLKISEPVVSFRETVTDVSSQQCLSKSANKHNRLFCRGAPLTEELALAMEEGTAGPEADPKVRARFLADNYEWDVQEARKIWCYGPDNRGPNVVVDVTKGVQNMAEMKDSFVAAWQWATREGVLCDENMRGVRVNVEDVTMHADAIHRGGGQIIPTARRVFYACCLTASPRLMEPMFVVDIQTVEHAMGGIYGVLTRRRGVIIGEENRPGTPIYNVRAYLPVAESFGFTADLRAGTGGQAFPQCVFDHWQEYPGDPLEPKSLANTTTLAIRTRKGLKADIPAWTSSWISCKL</sequence>
<feature type="domain" description="Tr-type G" evidence="7">
    <location>
        <begin position="17"/>
        <end position="344"/>
    </location>
</feature>
<dbReference type="Gene3D" id="3.40.50.300">
    <property type="entry name" value="P-loop containing nucleotide triphosphate hydrolases"/>
    <property type="match status" value="1"/>
</dbReference>
<keyword evidence="5" id="KW-0648">Protein biosynthesis</keyword>
<dbReference type="FunFam" id="3.30.70.240:FF:000003">
    <property type="entry name" value="Translation elongation factor 2"/>
    <property type="match status" value="1"/>
</dbReference>
<evidence type="ECO:0000256" key="3">
    <source>
        <dbReference type="ARBA" id="ARBA00022741"/>
    </source>
</evidence>
<dbReference type="PANTHER" id="PTHR42908">
    <property type="entry name" value="TRANSLATION ELONGATION FACTOR-RELATED"/>
    <property type="match status" value="1"/>
</dbReference>
<dbReference type="InterPro" id="IPR004161">
    <property type="entry name" value="EFTu-like_2"/>
</dbReference>
<organism evidence="8 9">
    <name type="scientific">Leishmania tarentolae</name>
    <name type="common">Sauroleishmania tarentolae</name>
    <dbReference type="NCBI Taxonomy" id="5689"/>
    <lineage>
        <taxon>Eukaryota</taxon>
        <taxon>Discoba</taxon>
        <taxon>Euglenozoa</taxon>
        <taxon>Kinetoplastea</taxon>
        <taxon>Metakinetoplastina</taxon>
        <taxon>Trypanosomatida</taxon>
        <taxon>Trypanosomatidae</taxon>
        <taxon>Leishmaniinae</taxon>
        <taxon>Leishmania</taxon>
        <taxon>lizard Leishmania</taxon>
    </lineage>
</organism>
<dbReference type="Pfam" id="PF03144">
    <property type="entry name" value="GTP_EFTU_D2"/>
    <property type="match status" value="1"/>
</dbReference>
<dbReference type="InterPro" id="IPR027417">
    <property type="entry name" value="P-loop_NTPase"/>
</dbReference>
<dbReference type="Pfam" id="PF03764">
    <property type="entry name" value="EFG_IV"/>
    <property type="match status" value="1"/>
</dbReference>
<keyword evidence="3" id="KW-0547">Nucleotide-binding</keyword>
<reference evidence="8" key="1">
    <citation type="submission" date="2019-11" db="EMBL/GenBank/DDBJ databases">
        <title>Leishmania tarentolae CDS.</title>
        <authorList>
            <person name="Goto Y."/>
            <person name="Yamagishi J."/>
        </authorList>
    </citation>
    <scope>NUCLEOTIDE SEQUENCE [LARGE SCALE GENOMIC DNA]</scope>
    <source>
        <strain evidence="8">Parrot Tar II</strain>
    </source>
</reference>
<dbReference type="InterPro" id="IPR000640">
    <property type="entry name" value="EFG_V-like"/>
</dbReference>
<dbReference type="InterPro" id="IPR014721">
    <property type="entry name" value="Ribsml_uS5_D2-typ_fold_subgr"/>
</dbReference>
<dbReference type="GO" id="GO:1990904">
    <property type="term" value="C:ribonucleoprotein complex"/>
    <property type="evidence" value="ECO:0007669"/>
    <property type="project" value="TreeGrafter"/>
</dbReference>
<dbReference type="Gene3D" id="3.30.230.10">
    <property type="match status" value="1"/>
</dbReference>
<dbReference type="CDD" id="cd04096">
    <property type="entry name" value="eEF2_snRNP_like_C"/>
    <property type="match status" value="1"/>
</dbReference>
<dbReference type="SUPFAM" id="SSF50447">
    <property type="entry name" value="Translation proteins"/>
    <property type="match status" value="1"/>
</dbReference>
<dbReference type="SUPFAM" id="SSF54211">
    <property type="entry name" value="Ribosomal protein S5 domain 2-like"/>
    <property type="match status" value="1"/>
</dbReference>
<accession>A0A640KUN7</accession>
<dbReference type="SMART" id="SM00838">
    <property type="entry name" value="EFG_C"/>
    <property type="match status" value="1"/>
</dbReference>
<keyword evidence="2" id="KW-0963">Cytoplasm</keyword>
<evidence type="ECO:0000256" key="6">
    <source>
        <dbReference type="ARBA" id="ARBA00023134"/>
    </source>
</evidence>
<dbReference type="CDD" id="cd16261">
    <property type="entry name" value="EF2_snRNP_III"/>
    <property type="match status" value="1"/>
</dbReference>
<dbReference type="PROSITE" id="PS51722">
    <property type="entry name" value="G_TR_2"/>
    <property type="match status" value="1"/>
</dbReference>
<dbReference type="CDD" id="cd16268">
    <property type="entry name" value="EF2_II"/>
    <property type="match status" value="1"/>
</dbReference>
<dbReference type="CDD" id="cd01885">
    <property type="entry name" value="EF2"/>
    <property type="match status" value="1"/>
</dbReference>
<comment type="subcellular location">
    <subcellularLocation>
        <location evidence="1">Cytoplasm</location>
    </subcellularLocation>
</comment>
<keyword evidence="4 8" id="KW-0251">Elongation factor</keyword>
<dbReference type="Pfam" id="PF00009">
    <property type="entry name" value="GTP_EFTU"/>
    <property type="match status" value="1"/>
</dbReference>
<dbReference type="EMBL" id="BLBS01000057">
    <property type="protein sequence ID" value="GET93078.1"/>
    <property type="molecule type" value="Genomic_DNA"/>
</dbReference>
<dbReference type="InterPro" id="IPR035647">
    <property type="entry name" value="EFG_III/V"/>
</dbReference>
<dbReference type="CDD" id="cd01681">
    <property type="entry name" value="aeEF2_snRNP_like_IV"/>
    <property type="match status" value="1"/>
</dbReference>
<dbReference type="GO" id="GO:0043022">
    <property type="term" value="F:ribosome binding"/>
    <property type="evidence" value="ECO:0007669"/>
    <property type="project" value="TreeGrafter"/>
</dbReference>
<dbReference type="InterPro" id="IPR005225">
    <property type="entry name" value="Small_GTP-bd"/>
</dbReference>
<dbReference type="Pfam" id="PF14492">
    <property type="entry name" value="EFG_III"/>
    <property type="match status" value="1"/>
</dbReference>
<dbReference type="PRINTS" id="PR00315">
    <property type="entry name" value="ELONGATNFCT"/>
</dbReference>
<dbReference type="OrthoDB" id="274892at2759"/>
<comment type="caution">
    <text evidence="8">The sequence shown here is derived from an EMBL/GenBank/DDBJ whole genome shotgun (WGS) entry which is preliminary data.</text>
</comment>
<keyword evidence="6" id="KW-0342">GTP-binding</keyword>
<dbReference type="PANTHER" id="PTHR42908:SF10">
    <property type="entry name" value="EUKARYOTIC TRANSLATION ELONGATION FACTOR 2"/>
    <property type="match status" value="1"/>
</dbReference>
<dbReference type="FunFam" id="3.40.50.300:FF:000058">
    <property type="entry name" value="Translation elongation factor 2"/>
    <property type="match status" value="1"/>
</dbReference>